<dbReference type="InterPro" id="IPR038386">
    <property type="entry name" value="Beta-thymosin_sf"/>
</dbReference>
<comment type="similarity">
    <text evidence="2">Belongs to the thymosin beta family.</text>
</comment>
<keyword evidence="4" id="KW-0206">Cytoskeleton</keyword>
<dbReference type="InterPro" id="IPR001152">
    <property type="entry name" value="Beta-thymosin"/>
</dbReference>
<name>A0A1I9G1A0_BRUMA</name>
<evidence type="ECO:0000256" key="3">
    <source>
        <dbReference type="ARBA" id="ARBA00022490"/>
    </source>
</evidence>
<dbReference type="Pfam" id="PF01290">
    <property type="entry name" value="Thymosin"/>
    <property type="match status" value="1"/>
</dbReference>
<proteinExistence type="inferred from homology"/>
<keyword evidence="3" id="KW-0963">Cytoplasm</keyword>
<evidence type="ECO:0000313" key="5">
    <source>
        <dbReference type="EMBL" id="CDP94226.1"/>
    </source>
</evidence>
<evidence type="ECO:0000256" key="1">
    <source>
        <dbReference type="ARBA" id="ARBA00004245"/>
    </source>
</evidence>
<evidence type="ECO:0000256" key="4">
    <source>
        <dbReference type="ARBA" id="ARBA00023212"/>
    </source>
</evidence>
<dbReference type="EMBL" id="LN856924">
    <property type="protein sequence ID" value="CDP94226.1"/>
    <property type="molecule type" value="Genomic_DNA"/>
</dbReference>
<protein>
    <submittedName>
        <fullName evidence="5">BMA-TTH-1, isoform b</fullName>
    </submittedName>
</protein>
<sequence>MVIFYMYREKVDENLKGEIKTHDTSKLRHAEVVEKNVLPTSVENFGSKKCVLIYSALIGTSILDFKFGVILTSLVDSNVVREQEEFKAGANEKGGMIHN</sequence>
<dbReference type="GO" id="GO:0005856">
    <property type="term" value="C:cytoskeleton"/>
    <property type="evidence" value="ECO:0007669"/>
    <property type="project" value="UniProtKB-SubCell"/>
</dbReference>
<dbReference type="Gene3D" id="1.20.5.520">
    <property type="entry name" value="Single helix bin"/>
    <property type="match status" value="1"/>
</dbReference>
<dbReference type="GO" id="GO:0003785">
    <property type="term" value="F:actin monomer binding"/>
    <property type="evidence" value="ECO:0007669"/>
    <property type="project" value="InterPro"/>
</dbReference>
<accession>A0A1I9G1A0</accession>
<organism evidence="5">
    <name type="scientific">Brugia malayi</name>
    <name type="common">Filarial nematode worm</name>
    <dbReference type="NCBI Taxonomy" id="6279"/>
    <lineage>
        <taxon>Eukaryota</taxon>
        <taxon>Metazoa</taxon>
        <taxon>Ecdysozoa</taxon>
        <taxon>Nematoda</taxon>
        <taxon>Chromadorea</taxon>
        <taxon>Rhabditida</taxon>
        <taxon>Spirurina</taxon>
        <taxon>Spiruromorpha</taxon>
        <taxon>Filarioidea</taxon>
        <taxon>Onchocercidae</taxon>
        <taxon>Brugia</taxon>
    </lineage>
</organism>
<reference evidence="5" key="2">
    <citation type="submission" date="2012-12" db="EMBL/GenBank/DDBJ databases">
        <authorList>
            <consortium name="WormBase Consortium"/>
            <person name="Ghedin E."/>
            <person name="Paulini M."/>
        </authorList>
    </citation>
    <scope>NUCLEOTIDE SEQUENCE</scope>
    <source>
        <strain evidence="5">FR3</strain>
    </source>
</reference>
<dbReference type="GO" id="GO:0007015">
    <property type="term" value="P:actin filament organization"/>
    <property type="evidence" value="ECO:0007669"/>
    <property type="project" value="InterPro"/>
</dbReference>
<dbReference type="AlphaFoldDB" id="A0A1I9G1A0"/>
<comment type="subcellular location">
    <subcellularLocation>
        <location evidence="1">Cytoplasm</location>
        <location evidence="1">Cytoskeleton</location>
    </subcellularLocation>
</comment>
<reference evidence="5" key="1">
    <citation type="journal article" date="2007" name="Science">
        <title>Draft genome of the filarial nematode parasite Brugia malayi.</title>
        <authorList>
            <person name="Ghedin E."/>
            <person name="Wang S."/>
            <person name="Spiro D."/>
            <person name="Caler E."/>
            <person name="Zhao Q."/>
            <person name="Crabtree J."/>
            <person name="Allen J.E."/>
            <person name="Delcher A.L."/>
            <person name="Guiliano D.B."/>
            <person name="Miranda-Saavedra D."/>
            <person name="Angiuoli S.V."/>
            <person name="Creasy T."/>
            <person name="Amedeo P."/>
            <person name="Haas B."/>
            <person name="El-Sayed N.M."/>
            <person name="Wortman J.R."/>
            <person name="Feldblyum T."/>
            <person name="Tallon L."/>
            <person name="Schatz M."/>
            <person name="Shumway M."/>
            <person name="Koo H."/>
            <person name="Salzberg S.L."/>
            <person name="Schobel S."/>
            <person name="Pertea M."/>
            <person name="Pop M."/>
            <person name="White O."/>
            <person name="Barton G.J."/>
            <person name="Carlow C.K."/>
            <person name="Crawford M.J."/>
            <person name="Daub J."/>
            <person name="Dimmic M.W."/>
            <person name="Estes C.F."/>
            <person name="Foster J.M."/>
            <person name="Ganatra M."/>
            <person name="Gregory W.F."/>
            <person name="Johnson N.M."/>
            <person name="Jin J."/>
            <person name="Komuniecki R."/>
            <person name="Korf I."/>
            <person name="Kumar S."/>
            <person name="Laney S."/>
            <person name="Li B.W."/>
            <person name="Li W."/>
            <person name="Lindblom T.H."/>
            <person name="Lustigman S."/>
            <person name="Ma D."/>
            <person name="Maina C.V."/>
            <person name="Martin D.M."/>
            <person name="McCarter J.P."/>
            <person name="McReynolds L."/>
            <person name="Mitreva M."/>
            <person name="Nutman T.B."/>
            <person name="Parkinson J."/>
            <person name="Peregrin-Alvarez J.M."/>
            <person name="Poole C."/>
            <person name="Ren Q."/>
            <person name="Saunders L."/>
            <person name="Sluder A.E."/>
            <person name="Smith K."/>
            <person name="Stanke M."/>
            <person name="Unnasch T.R."/>
            <person name="Ware J."/>
            <person name="Wei A.D."/>
            <person name="Weil G."/>
            <person name="Williams D.J."/>
            <person name="Zhang Y."/>
            <person name="Williams S.A."/>
            <person name="Fraser-Liggett C."/>
            <person name="Slatko B."/>
            <person name="Blaxter M.L."/>
            <person name="Scott A.L."/>
        </authorList>
    </citation>
    <scope>NUCLEOTIDE SEQUENCE</scope>
    <source>
        <strain evidence="5">FR3</strain>
    </source>
</reference>
<evidence type="ECO:0000256" key="2">
    <source>
        <dbReference type="ARBA" id="ARBA00009511"/>
    </source>
</evidence>
<gene>
    <name evidence="5" type="primary">Bma-tth-1</name>
    <name evidence="5" type="ORF">BM_Bm9525</name>
</gene>